<evidence type="ECO:0000259" key="2">
    <source>
        <dbReference type="Pfam" id="PF00210"/>
    </source>
</evidence>
<proteinExistence type="inferred from homology"/>
<dbReference type="CDD" id="cd01043">
    <property type="entry name" value="DPS"/>
    <property type="match status" value="1"/>
</dbReference>
<organism evidence="3">
    <name type="scientific">uncultured Caudovirales phage</name>
    <dbReference type="NCBI Taxonomy" id="2100421"/>
    <lineage>
        <taxon>Viruses</taxon>
        <taxon>Duplodnaviria</taxon>
        <taxon>Heunggongvirae</taxon>
        <taxon>Uroviricota</taxon>
        <taxon>Caudoviricetes</taxon>
        <taxon>Peduoviridae</taxon>
        <taxon>Maltschvirus</taxon>
        <taxon>Maltschvirus maltsch</taxon>
    </lineage>
</organism>
<comment type="similarity">
    <text evidence="1">Belongs to the Dps family.</text>
</comment>
<dbReference type="GO" id="GO:0003677">
    <property type="term" value="F:DNA binding"/>
    <property type="evidence" value="ECO:0007669"/>
    <property type="project" value="UniProtKB-KW"/>
</dbReference>
<dbReference type="GO" id="GO:0008199">
    <property type="term" value="F:ferric iron binding"/>
    <property type="evidence" value="ECO:0007669"/>
    <property type="project" value="InterPro"/>
</dbReference>
<dbReference type="InterPro" id="IPR008331">
    <property type="entry name" value="Ferritin_DPS_dom"/>
</dbReference>
<dbReference type="Pfam" id="PF00210">
    <property type="entry name" value="Ferritin"/>
    <property type="match status" value="1"/>
</dbReference>
<dbReference type="PANTHER" id="PTHR42932:SF3">
    <property type="entry name" value="DNA PROTECTION DURING STARVATION PROTEIN"/>
    <property type="match status" value="1"/>
</dbReference>
<accession>A0A6J5KXX8</accession>
<dbReference type="SUPFAM" id="SSF47240">
    <property type="entry name" value="Ferritin-like"/>
    <property type="match status" value="1"/>
</dbReference>
<gene>
    <name evidence="3" type="ORF">UFOVP58_60</name>
</gene>
<evidence type="ECO:0000313" key="3">
    <source>
        <dbReference type="EMBL" id="CAB4125090.1"/>
    </source>
</evidence>
<reference evidence="3" key="1">
    <citation type="submission" date="2020-04" db="EMBL/GenBank/DDBJ databases">
        <authorList>
            <person name="Chiriac C."/>
            <person name="Salcher M."/>
            <person name="Ghai R."/>
            <person name="Kavagutti S V."/>
        </authorList>
    </citation>
    <scope>NUCLEOTIDE SEQUENCE</scope>
</reference>
<evidence type="ECO:0000256" key="1">
    <source>
        <dbReference type="ARBA" id="ARBA00009497"/>
    </source>
</evidence>
<dbReference type="InterPro" id="IPR012347">
    <property type="entry name" value="Ferritin-like"/>
</dbReference>
<dbReference type="InterPro" id="IPR002177">
    <property type="entry name" value="DPS_DNA-bd"/>
</dbReference>
<feature type="domain" description="Ferritin/DPS" evidence="2">
    <location>
        <begin position="12"/>
        <end position="147"/>
    </location>
</feature>
<dbReference type="Gene3D" id="1.20.1260.10">
    <property type="match status" value="1"/>
</dbReference>
<dbReference type="PANTHER" id="PTHR42932">
    <property type="entry name" value="GENERAL STRESS PROTEIN 20U"/>
    <property type="match status" value="1"/>
</dbReference>
<sequence>MEELIIATRLALGNTFAMYLKTHSYHWNVEGIMFSQYHDFFGDLYDDLYGAIDPLAEEIRGLDAYAPISIMDMYKYKTIEENTYRIVLIRDMLLSLERDNAEMITTLNKVFDLASAQKQQGLANFVADRLDKHTKHGWQIRASLKNIG</sequence>
<keyword evidence="3" id="KW-0238">DNA-binding</keyword>
<name>A0A6J5KXX8_9CAUD</name>
<dbReference type="InterPro" id="IPR009078">
    <property type="entry name" value="Ferritin-like_SF"/>
</dbReference>
<dbReference type="PIRSF" id="PIRSF005900">
    <property type="entry name" value="Dps"/>
    <property type="match status" value="1"/>
</dbReference>
<protein>
    <submittedName>
        <fullName evidence="3">Dps DNA-binding ferritin-like protein (Oxidative damage protectant)</fullName>
    </submittedName>
</protein>
<dbReference type="EMBL" id="LR796186">
    <property type="protein sequence ID" value="CAB4125090.1"/>
    <property type="molecule type" value="Genomic_DNA"/>
</dbReference>